<proteinExistence type="predicted"/>
<dbReference type="RefSeq" id="WP_349425969.1">
    <property type="nucleotide sequence ID" value="NZ_CP151632.1"/>
</dbReference>
<reference evidence="1" key="1">
    <citation type="submission" date="2024-04" db="EMBL/GenBank/DDBJ databases">
        <authorList>
            <person name="Roder T."/>
            <person name="Oberhansli S."/>
            <person name="Kreuzer M."/>
        </authorList>
    </citation>
    <scope>NUCLEOTIDE SEQUENCE</scope>
    <source>
        <strain evidence="1">LWS13-1.2</strain>
    </source>
</reference>
<name>A0AAU6SE50_9MICO</name>
<protein>
    <submittedName>
        <fullName evidence="1">Sulfur carrier protein ThiS</fullName>
    </submittedName>
</protein>
<dbReference type="InterPro" id="IPR010035">
    <property type="entry name" value="Thi_S"/>
</dbReference>
<dbReference type="InterPro" id="IPR003749">
    <property type="entry name" value="ThiS/MoaD-like"/>
</dbReference>
<organism evidence="1">
    <name type="scientific">Microbacterium sp. LWS13-1.2</name>
    <dbReference type="NCBI Taxonomy" id="3135264"/>
    <lineage>
        <taxon>Bacteria</taxon>
        <taxon>Bacillati</taxon>
        <taxon>Actinomycetota</taxon>
        <taxon>Actinomycetes</taxon>
        <taxon>Micrococcales</taxon>
        <taxon>Microbacteriaceae</taxon>
        <taxon>Microbacterium</taxon>
    </lineage>
</organism>
<dbReference type="PANTHER" id="PTHR34472:SF1">
    <property type="entry name" value="SULFUR CARRIER PROTEIN THIS"/>
    <property type="match status" value="1"/>
</dbReference>
<dbReference type="InterPro" id="IPR016155">
    <property type="entry name" value="Mopterin_synth/thiamin_S_b"/>
</dbReference>
<dbReference type="Pfam" id="PF02597">
    <property type="entry name" value="ThiS"/>
    <property type="match status" value="1"/>
</dbReference>
<dbReference type="Gene3D" id="3.10.20.30">
    <property type="match status" value="1"/>
</dbReference>
<dbReference type="CDD" id="cd00565">
    <property type="entry name" value="Ubl_ThiS"/>
    <property type="match status" value="1"/>
</dbReference>
<dbReference type="PANTHER" id="PTHR34472">
    <property type="entry name" value="SULFUR CARRIER PROTEIN THIS"/>
    <property type="match status" value="1"/>
</dbReference>
<accession>A0AAU6SE50</accession>
<evidence type="ECO:0000313" key="1">
    <source>
        <dbReference type="EMBL" id="WZO35136.1"/>
    </source>
</evidence>
<dbReference type="EMBL" id="CP151632">
    <property type="protein sequence ID" value="WZO35136.1"/>
    <property type="molecule type" value="Genomic_DNA"/>
</dbReference>
<dbReference type="AlphaFoldDB" id="A0AAU6SE50"/>
<sequence length="79" mass="8000">MTTITLNGARHTSRPRQSVADLVKEVLGVRVTADGSIRDGSTLGIAVAVNSAIVPRSAWADAALAEGDAVEIVSATQGG</sequence>
<dbReference type="InterPro" id="IPR012675">
    <property type="entry name" value="Beta-grasp_dom_sf"/>
</dbReference>
<gene>
    <name evidence="1" type="primary">thiS</name>
    <name evidence="1" type="ORF">MRBLWS13_002816</name>
</gene>
<dbReference type="SUPFAM" id="SSF54285">
    <property type="entry name" value="MoaD/ThiS"/>
    <property type="match status" value="1"/>
</dbReference>
<dbReference type="NCBIfam" id="TIGR01683">
    <property type="entry name" value="thiS"/>
    <property type="match status" value="1"/>
</dbReference>